<dbReference type="Proteomes" id="UP000422221">
    <property type="component" value="Unassembled WGS sequence"/>
</dbReference>
<dbReference type="RefSeq" id="WP_130058148.1">
    <property type="nucleotide sequence ID" value="NZ_CP083674.1"/>
</dbReference>
<proteinExistence type="predicted"/>
<evidence type="ECO:0000313" key="1">
    <source>
        <dbReference type="EMBL" id="KAA3756953.1"/>
    </source>
</evidence>
<protein>
    <submittedName>
        <fullName evidence="1">Uncharacterized protein</fullName>
    </submittedName>
</protein>
<accession>A0A7J4XCK5</accession>
<name>A0A7J4XCK5_9BACE</name>
<dbReference type="AlphaFoldDB" id="A0A7J4XCK5"/>
<comment type="caution">
    <text evidence="1">The sequence shown here is derived from an EMBL/GenBank/DDBJ whole genome shotgun (WGS) entry which is preliminary data.</text>
</comment>
<sequence length="246" mass="28706">MRKIILLVIFLSIGYVYAQDVSVRLSIVWKSENISIDSNMVMDVPYLNITYMNNTGKAVYFHSISVNEGGIPCFPMSMTFSDKYGFEQLNDYSNAKYKVVIEGNSDLLSTWMVIPNSTFYDKEHEVDFINDELTFIYSRLKKDSKTELPIDTIDGEKAFWEKISNHFVFLEADDIYTDSFNLYGFLKLHGIYEFQVIPYDKELRNYVSIFMLLDKFVCVKKKLPIQINGYQLYDKPLEGNSIKVKF</sequence>
<reference evidence="1 2" key="1">
    <citation type="journal article" date="2019" name="Nat. Med.">
        <title>A library of human gut bacterial isolates paired with longitudinal multiomics data enables mechanistic microbiome research.</title>
        <authorList>
            <person name="Poyet M."/>
            <person name="Groussin M."/>
            <person name="Gibbons S.M."/>
            <person name="Avila-Pacheco J."/>
            <person name="Jiang X."/>
            <person name="Kearney S.M."/>
            <person name="Perrotta A.R."/>
            <person name="Berdy B."/>
            <person name="Zhao S."/>
            <person name="Lieberman T.D."/>
            <person name="Swanson P.K."/>
            <person name="Smith M."/>
            <person name="Roesemann S."/>
            <person name="Alexander J.E."/>
            <person name="Rich S.A."/>
            <person name="Livny J."/>
            <person name="Vlamakis H."/>
            <person name="Clish C."/>
            <person name="Bullock K."/>
            <person name="Deik A."/>
            <person name="Scott J."/>
            <person name="Pierce K.A."/>
            <person name="Xavier R.J."/>
            <person name="Alm E.J."/>
        </authorList>
    </citation>
    <scope>NUCLEOTIDE SEQUENCE [LARGE SCALE GENOMIC DNA]</scope>
    <source>
        <strain evidence="1 2">BIOML-A10</strain>
    </source>
</reference>
<dbReference type="EMBL" id="VWMK01000039">
    <property type="protein sequence ID" value="KAA3756953.1"/>
    <property type="molecule type" value="Genomic_DNA"/>
</dbReference>
<organism evidence="1 2">
    <name type="scientific">Bacteroides salyersiae</name>
    <dbReference type="NCBI Taxonomy" id="291644"/>
    <lineage>
        <taxon>Bacteria</taxon>
        <taxon>Pseudomonadati</taxon>
        <taxon>Bacteroidota</taxon>
        <taxon>Bacteroidia</taxon>
        <taxon>Bacteroidales</taxon>
        <taxon>Bacteroidaceae</taxon>
        <taxon>Bacteroides</taxon>
    </lineage>
</organism>
<evidence type="ECO:0000313" key="2">
    <source>
        <dbReference type="Proteomes" id="UP000422221"/>
    </source>
</evidence>
<gene>
    <name evidence="1" type="ORF">F3F73_22955</name>
</gene>